<accession>A0A6M1KUD0</accession>
<dbReference type="Pfam" id="PF11380">
    <property type="entry name" value="Stealth_CR2"/>
    <property type="match status" value="1"/>
</dbReference>
<dbReference type="Pfam" id="PF17101">
    <property type="entry name" value="Stealth_CR1"/>
    <property type="match status" value="1"/>
</dbReference>
<dbReference type="InterPro" id="IPR047141">
    <property type="entry name" value="Stealth"/>
</dbReference>
<keyword evidence="3" id="KW-0270">Exopolysaccharide synthesis</keyword>
<proteinExistence type="inferred from homology"/>
<evidence type="ECO:0000256" key="3">
    <source>
        <dbReference type="ARBA" id="ARBA00023169"/>
    </source>
</evidence>
<reference evidence="8 9" key="1">
    <citation type="submission" date="2020-02" db="EMBL/GenBank/DDBJ databases">
        <title>Draft Genome Sequence of Verrucosispora sp. Strain CWR15, Isolated from Gulf of Mexico Sponge.</title>
        <authorList>
            <person name="Kennedy S.J."/>
            <person name="Cella E."/>
            <person name="Azarian T."/>
            <person name="Baker B.J."/>
            <person name="Shaw L.N."/>
        </authorList>
    </citation>
    <scope>NUCLEOTIDE SEQUENCE [LARGE SCALE GENOMIC DNA]</scope>
    <source>
        <strain evidence="8 9">CWR15</strain>
    </source>
</reference>
<dbReference type="InterPro" id="IPR031358">
    <property type="entry name" value="Stealth_CR1"/>
</dbReference>
<evidence type="ECO:0008006" key="10">
    <source>
        <dbReference type="Google" id="ProtNLM"/>
    </source>
</evidence>
<dbReference type="InterPro" id="IPR031357">
    <property type="entry name" value="Stealth_CR3"/>
</dbReference>
<dbReference type="PANTHER" id="PTHR24045:SF0">
    <property type="entry name" value="N-ACETYLGLUCOSAMINE-1-PHOSPHOTRANSFERASE SUBUNITS ALPHA_BETA"/>
    <property type="match status" value="1"/>
</dbReference>
<dbReference type="GO" id="GO:0000271">
    <property type="term" value="P:polysaccharide biosynthetic process"/>
    <property type="evidence" value="ECO:0007669"/>
    <property type="project" value="UniProtKB-KW"/>
</dbReference>
<keyword evidence="9" id="KW-1185">Reference proteome</keyword>
<feature type="domain" description="Stealth protein CR2 conserved region 2" evidence="4">
    <location>
        <begin position="222"/>
        <end position="328"/>
    </location>
</feature>
<dbReference type="Proteomes" id="UP000478148">
    <property type="component" value="Unassembled WGS sequence"/>
</dbReference>
<evidence type="ECO:0000259" key="6">
    <source>
        <dbReference type="Pfam" id="PF17102"/>
    </source>
</evidence>
<feature type="domain" description="Stealth protein CR3 conserved region 3" evidence="6">
    <location>
        <begin position="373"/>
        <end position="418"/>
    </location>
</feature>
<evidence type="ECO:0000256" key="1">
    <source>
        <dbReference type="ARBA" id="ARBA00007583"/>
    </source>
</evidence>
<gene>
    <name evidence="8" type="ORF">ENC19_02615</name>
</gene>
<dbReference type="GO" id="GO:0016772">
    <property type="term" value="F:transferase activity, transferring phosphorus-containing groups"/>
    <property type="evidence" value="ECO:0007669"/>
    <property type="project" value="InterPro"/>
</dbReference>
<name>A0A6M1KUD0_9ACTN</name>
<sequence length="542" mass="60331">MVEQATPLAMWQRNLDLVTDALDGAGIDYFCVRHKNDLHSAVAVPLARKGEALRALQQLTQQPQVTVRLTNGEGKHASAKQRTAVVQVFNAVSDPDSVTVLGSEFACEVEFWQVTTPTDRPITEIVAPRGNQVASSLPAQGQAVAVPASRLTRLAPERGEPGRYRSRAEFAGLGYEHITFPIDAVYTWVDGNDTDWMQRKNLALLDQQPGSEISDVAANASRYVSRDELRYSLRSLVAFLPWIRMIYLVTDDQVPPWLDVTHPMIKVVPHRDIFGDTGRLPSFNSHAIESRLHRISGLSEHFIYINDDMFFGRPLLPTKFFHANGLAKFFPSPAQLDVGPATIYDAPVTAAGKNNRRHIQERFGRTITQKMRHVPYPLRKSVLEDIERELTDEVLATAEHQFRHPADLSIPSSLQHYWSYLSGKAAPGSIAYSYADLGHPSAPIQLARLLTRRDRDAFCLNDTDSAEVSLPQQHAMLSEFLSAYFPFRAPFELPAHLEVERARQTASALAAASLPLDPTDLIRRGSGSSQASIFTNGREPVQ</sequence>
<dbReference type="PANTHER" id="PTHR24045">
    <property type="match status" value="1"/>
</dbReference>
<protein>
    <recommendedName>
        <fullName evidence="10">Sugar phosphotransferase</fullName>
    </recommendedName>
</protein>
<organism evidence="8 9">
    <name type="scientific">Verrucosispora sioxanthis</name>
    <dbReference type="NCBI Taxonomy" id="2499994"/>
    <lineage>
        <taxon>Bacteria</taxon>
        <taxon>Bacillati</taxon>
        <taxon>Actinomycetota</taxon>
        <taxon>Actinomycetes</taxon>
        <taxon>Micromonosporales</taxon>
        <taxon>Micromonosporaceae</taxon>
        <taxon>Micromonospora</taxon>
    </lineage>
</organism>
<evidence type="ECO:0000259" key="5">
    <source>
        <dbReference type="Pfam" id="PF17101"/>
    </source>
</evidence>
<feature type="domain" description="Stealth protein CR4 conserved region 4" evidence="7">
    <location>
        <begin position="448"/>
        <end position="497"/>
    </location>
</feature>
<evidence type="ECO:0000313" key="8">
    <source>
        <dbReference type="EMBL" id="NGM11649.1"/>
    </source>
</evidence>
<dbReference type="Pfam" id="PF17103">
    <property type="entry name" value="Stealth_CR4"/>
    <property type="match status" value="1"/>
</dbReference>
<dbReference type="EMBL" id="SAIY01000001">
    <property type="protein sequence ID" value="NGM11649.1"/>
    <property type="molecule type" value="Genomic_DNA"/>
</dbReference>
<dbReference type="Pfam" id="PF17102">
    <property type="entry name" value="Stealth_CR3"/>
    <property type="match status" value="1"/>
</dbReference>
<feature type="domain" description="Stealth protein CR1 conserved region 1" evidence="5">
    <location>
        <begin position="180"/>
        <end position="201"/>
    </location>
</feature>
<keyword evidence="2" id="KW-0808">Transferase</keyword>
<evidence type="ECO:0000259" key="7">
    <source>
        <dbReference type="Pfam" id="PF17103"/>
    </source>
</evidence>
<evidence type="ECO:0000313" key="9">
    <source>
        <dbReference type="Proteomes" id="UP000478148"/>
    </source>
</evidence>
<evidence type="ECO:0000259" key="4">
    <source>
        <dbReference type="Pfam" id="PF11380"/>
    </source>
</evidence>
<comment type="similarity">
    <text evidence="1">Belongs to the stealth family.</text>
</comment>
<dbReference type="InterPro" id="IPR021520">
    <property type="entry name" value="Stealth_CR2"/>
</dbReference>
<evidence type="ECO:0000256" key="2">
    <source>
        <dbReference type="ARBA" id="ARBA00022679"/>
    </source>
</evidence>
<dbReference type="AlphaFoldDB" id="A0A6M1KUD0"/>
<dbReference type="InterPro" id="IPR031356">
    <property type="entry name" value="Stealth_CR4"/>
</dbReference>
<comment type="caution">
    <text evidence="8">The sequence shown here is derived from an EMBL/GenBank/DDBJ whole genome shotgun (WGS) entry which is preliminary data.</text>
</comment>